<dbReference type="InterPro" id="IPR013486">
    <property type="entry name" value="SpoIID/LytB"/>
</dbReference>
<feature type="region of interest" description="Disordered" evidence="1">
    <location>
        <begin position="414"/>
        <end position="505"/>
    </location>
</feature>
<comment type="caution">
    <text evidence="3">The sequence shown here is derived from an EMBL/GenBank/DDBJ whole genome shotgun (WGS) entry which is preliminary data.</text>
</comment>
<reference evidence="3 4" key="1">
    <citation type="submission" date="2024-10" db="EMBL/GenBank/DDBJ databases">
        <title>The Natural Products Discovery Center: Release of the First 8490 Sequenced Strains for Exploring Actinobacteria Biosynthetic Diversity.</title>
        <authorList>
            <person name="Kalkreuter E."/>
            <person name="Kautsar S.A."/>
            <person name="Yang D."/>
            <person name="Bader C.D."/>
            <person name="Teijaro C.N."/>
            <person name="Fluegel L."/>
            <person name="Davis C.M."/>
            <person name="Simpson J.R."/>
            <person name="Lauterbach L."/>
            <person name="Steele A.D."/>
            <person name="Gui C."/>
            <person name="Meng S."/>
            <person name="Li G."/>
            <person name="Viehrig K."/>
            <person name="Ye F."/>
            <person name="Su P."/>
            <person name="Kiefer A.F."/>
            <person name="Nichols A."/>
            <person name="Cepeda A.J."/>
            <person name="Yan W."/>
            <person name="Fan B."/>
            <person name="Jiang Y."/>
            <person name="Adhikari A."/>
            <person name="Zheng C.-J."/>
            <person name="Schuster L."/>
            <person name="Cowan T.M."/>
            <person name="Smanski M.J."/>
            <person name="Chevrette M.G."/>
            <person name="De Carvalho L.P.S."/>
            <person name="Shen B."/>
        </authorList>
    </citation>
    <scope>NUCLEOTIDE SEQUENCE [LARGE SCALE GENOMIC DNA]</scope>
    <source>
        <strain evidence="3 4">NPDC020568</strain>
    </source>
</reference>
<keyword evidence="4" id="KW-1185">Reference proteome</keyword>
<dbReference type="EMBL" id="JBIRUQ010000008">
    <property type="protein sequence ID" value="MFI1464482.1"/>
    <property type="molecule type" value="Genomic_DNA"/>
</dbReference>
<dbReference type="Pfam" id="PF08486">
    <property type="entry name" value="SpoIID"/>
    <property type="match status" value="1"/>
</dbReference>
<dbReference type="Pfam" id="PF08310">
    <property type="entry name" value="LGFP"/>
    <property type="match status" value="1"/>
</dbReference>
<accession>A0ABW7TW99</accession>
<proteinExistence type="predicted"/>
<gene>
    <name evidence="3" type="ORF">ACH4WX_27485</name>
</gene>
<sequence length="505" mass="50914">MIAEAGPGHGRGLSQHGALQNARSGQSVEQILGHYYPGAEIGTVGPASVSVRLQGYDGAEPVVFSDAGARVAGRVLEPGEAARLIPLPDGGAHVVVTDGCAGGVLWETAVDDPWVYPVDPNPNRPANEHLTLCGGGAYRGSVGVATENGDPRTVNRVDVQDYLLGVIPAEMPAGWDPVALGAQAIAARSYALAETRWPYAQTCDTTDCQVYSGTAQEDPRTTAAVEATAGQVLLRDGRILRSEYSAAPDGGQPADIQTFEVGPTPAELAVAGPMPAAPGDPEIQAARPDGSTPGMPGNSVPPASPEGDKTAPNAGAPVPRTPEGSLPTSPDGTNPVLPGLKPGETPSPIDTAYAEMGGARSVVGLPVTPEMALPDDAGSYRMFENGVIVYTPTLGAQVVDFTTLMQMVPNLEEPAVGSADSEATEPGTGTPGTSEPGTTESGSSGAAGGDPDTAPGRVPAGRAGAADVPETPAGGPALQGDRPAAVPGAQKIPTDMEATDLFDGA</sequence>
<feature type="compositionally biased region" description="Low complexity" evidence="1">
    <location>
        <begin position="424"/>
        <end position="469"/>
    </location>
</feature>
<dbReference type="InterPro" id="IPR013693">
    <property type="entry name" value="SpoIID/LytB_N"/>
</dbReference>
<dbReference type="RefSeq" id="WP_231508526.1">
    <property type="nucleotide sequence ID" value="NZ_JBIRUQ010000008.1"/>
</dbReference>
<evidence type="ECO:0000259" key="2">
    <source>
        <dbReference type="Pfam" id="PF08486"/>
    </source>
</evidence>
<evidence type="ECO:0000313" key="4">
    <source>
        <dbReference type="Proteomes" id="UP001611263"/>
    </source>
</evidence>
<feature type="region of interest" description="Disordered" evidence="1">
    <location>
        <begin position="268"/>
        <end position="352"/>
    </location>
</feature>
<feature type="domain" description="Sporulation stage II protein D amidase enhancer LytB N-terminal" evidence="2">
    <location>
        <begin position="150"/>
        <end position="233"/>
    </location>
</feature>
<evidence type="ECO:0000256" key="1">
    <source>
        <dbReference type="SAM" id="MobiDB-lite"/>
    </source>
</evidence>
<organism evidence="3 4">
    <name type="scientific">Nocardia carnea</name>
    <dbReference type="NCBI Taxonomy" id="37328"/>
    <lineage>
        <taxon>Bacteria</taxon>
        <taxon>Bacillati</taxon>
        <taxon>Actinomycetota</taxon>
        <taxon>Actinomycetes</taxon>
        <taxon>Mycobacteriales</taxon>
        <taxon>Nocardiaceae</taxon>
        <taxon>Nocardia</taxon>
    </lineage>
</organism>
<dbReference type="InterPro" id="IPR013207">
    <property type="entry name" value="LGFP"/>
</dbReference>
<evidence type="ECO:0000313" key="3">
    <source>
        <dbReference type="EMBL" id="MFI1464482.1"/>
    </source>
</evidence>
<dbReference type="NCBIfam" id="TIGR02669">
    <property type="entry name" value="SpoIID_LytB"/>
    <property type="match status" value="1"/>
</dbReference>
<name>A0ABW7TW99_9NOCA</name>
<dbReference type="Proteomes" id="UP001611263">
    <property type="component" value="Unassembled WGS sequence"/>
</dbReference>
<feature type="region of interest" description="Disordered" evidence="1">
    <location>
        <begin position="1"/>
        <end position="20"/>
    </location>
</feature>
<protein>
    <submittedName>
        <fullName evidence="3">SpoIID/LytB domain-containing protein</fullName>
    </submittedName>
</protein>